<dbReference type="GO" id="GO:0015087">
    <property type="term" value="F:cobalt ion transmembrane transporter activity"/>
    <property type="evidence" value="ECO:0007669"/>
    <property type="project" value="TreeGrafter"/>
</dbReference>
<evidence type="ECO:0000256" key="11">
    <source>
        <dbReference type="SAM" id="Coils"/>
    </source>
</evidence>
<evidence type="ECO:0000256" key="5">
    <source>
        <dbReference type="ARBA" id="ARBA00022519"/>
    </source>
</evidence>
<evidence type="ECO:0000256" key="2">
    <source>
        <dbReference type="ARBA" id="ARBA00009765"/>
    </source>
</evidence>
<comment type="caution">
    <text evidence="13">The sequence shown here is derived from an EMBL/GenBank/DDBJ whole genome shotgun (WGS) entry which is preliminary data.</text>
</comment>
<dbReference type="InterPro" id="IPR045861">
    <property type="entry name" value="CorA_cytoplasmic_dom"/>
</dbReference>
<evidence type="ECO:0000313" key="13">
    <source>
        <dbReference type="EMBL" id="MBB4172972.1"/>
    </source>
</evidence>
<dbReference type="GO" id="GO:0015095">
    <property type="term" value="F:magnesium ion transmembrane transporter activity"/>
    <property type="evidence" value="ECO:0007669"/>
    <property type="project" value="TreeGrafter"/>
</dbReference>
<evidence type="ECO:0000256" key="10">
    <source>
        <dbReference type="ARBA" id="ARBA00023136"/>
    </source>
</evidence>
<dbReference type="GO" id="GO:0005886">
    <property type="term" value="C:plasma membrane"/>
    <property type="evidence" value="ECO:0007669"/>
    <property type="project" value="UniProtKB-SubCell"/>
</dbReference>
<evidence type="ECO:0000313" key="14">
    <source>
        <dbReference type="Proteomes" id="UP000565745"/>
    </source>
</evidence>
<feature type="transmembrane region" description="Helical" evidence="12">
    <location>
        <begin position="253"/>
        <end position="276"/>
    </location>
</feature>
<evidence type="ECO:0000256" key="9">
    <source>
        <dbReference type="ARBA" id="ARBA00023065"/>
    </source>
</evidence>
<comment type="subcellular location">
    <subcellularLocation>
        <location evidence="1">Cell membrane</location>
        <topology evidence="1">Multi-pass membrane protein</topology>
    </subcellularLocation>
</comment>
<dbReference type="SUPFAM" id="SSF144083">
    <property type="entry name" value="Magnesium transport protein CorA, transmembrane region"/>
    <property type="match status" value="1"/>
</dbReference>
<dbReference type="EMBL" id="JACIFU010000001">
    <property type="protein sequence ID" value="MBB4172972.1"/>
    <property type="molecule type" value="Genomic_DNA"/>
</dbReference>
<dbReference type="PANTHER" id="PTHR46494:SF3">
    <property type="entry name" value="ZINC TRANSPORT PROTEIN ZNTB"/>
    <property type="match status" value="1"/>
</dbReference>
<dbReference type="Proteomes" id="UP000565745">
    <property type="component" value="Unassembled WGS sequence"/>
</dbReference>
<evidence type="ECO:0000256" key="4">
    <source>
        <dbReference type="ARBA" id="ARBA00022475"/>
    </source>
</evidence>
<keyword evidence="8 12" id="KW-1133">Transmembrane helix</keyword>
<keyword evidence="10 12" id="KW-0472">Membrane</keyword>
<keyword evidence="3" id="KW-0813">Transport</keyword>
<dbReference type="PANTHER" id="PTHR46494">
    <property type="entry name" value="CORA FAMILY METAL ION TRANSPORTER (EUROFUNG)"/>
    <property type="match status" value="1"/>
</dbReference>
<organism evidence="13 14">
    <name type="scientific">Sulfitobacter noctilucicola</name>
    <dbReference type="NCBI Taxonomy" id="1342301"/>
    <lineage>
        <taxon>Bacteria</taxon>
        <taxon>Pseudomonadati</taxon>
        <taxon>Pseudomonadota</taxon>
        <taxon>Alphaproteobacteria</taxon>
        <taxon>Rhodobacterales</taxon>
        <taxon>Roseobacteraceae</taxon>
        <taxon>Sulfitobacter</taxon>
    </lineage>
</organism>
<dbReference type="SUPFAM" id="SSF143865">
    <property type="entry name" value="CorA soluble domain-like"/>
    <property type="match status" value="1"/>
</dbReference>
<dbReference type="GO" id="GO:0000287">
    <property type="term" value="F:magnesium ion binding"/>
    <property type="evidence" value="ECO:0007669"/>
    <property type="project" value="TreeGrafter"/>
</dbReference>
<dbReference type="Gene3D" id="3.30.460.20">
    <property type="entry name" value="CorA soluble domain-like"/>
    <property type="match status" value="1"/>
</dbReference>
<sequence>MTDPEFAGWVTSHLPPIPAGALLQAETRPRCDTYNDGLMLNLRGINMNKDAVADEMISLRLWVADDVLITVRRRKVFAVDAIRAACEAGNAPKDPATFLEWLVDGLTTRVENHIDTIEQLTDFYETDLEDTDTLPPRDLPVTRRSIIRLRRYLEPQRHALAKLAAINLPIMPEPNAMQLREIANRSTIAVEELDELRDRLTSIQGEHDNHVAQRQARHSYVLSVAAALFLPLSFITGLFGVNLAGMIGADHPHAFAILCLSMLGLSVAMVAILRWIRWI</sequence>
<dbReference type="Pfam" id="PF01544">
    <property type="entry name" value="CorA"/>
    <property type="match status" value="1"/>
</dbReference>
<evidence type="ECO:0000256" key="6">
    <source>
        <dbReference type="ARBA" id="ARBA00022692"/>
    </source>
</evidence>
<comment type="similarity">
    <text evidence="2">Belongs to the CorA metal ion transporter (MIT) (TC 1.A.35) family.</text>
</comment>
<gene>
    <name evidence="13" type="ORF">GGR93_000733</name>
</gene>
<evidence type="ECO:0000256" key="8">
    <source>
        <dbReference type="ARBA" id="ARBA00022989"/>
    </source>
</evidence>
<dbReference type="CDD" id="cd12833">
    <property type="entry name" value="ZntB-like_1"/>
    <property type="match status" value="1"/>
</dbReference>
<keyword evidence="14" id="KW-1185">Reference proteome</keyword>
<evidence type="ECO:0000256" key="12">
    <source>
        <dbReference type="SAM" id="Phobius"/>
    </source>
</evidence>
<keyword evidence="5" id="KW-0997">Cell inner membrane</keyword>
<reference evidence="13 14" key="1">
    <citation type="submission" date="2020-08" db="EMBL/GenBank/DDBJ databases">
        <title>Genomic Encyclopedia of Type Strains, Phase IV (KMG-IV): sequencing the most valuable type-strain genomes for metagenomic binning, comparative biology and taxonomic classification.</title>
        <authorList>
            <person name="Goeker M."/>
        </authorList>
    </citation>
    <scope>NUCLEOTIDE SEQUENCE [LARGE SCALE GENOMIC DNA]</scope>
    <source>
        <strain evidence="13 14">DSM 101015</strain>
    </source>
</reference>
<dbReference type="Gene3D" id="1.20.58.340">
    <property type="entry name" value="Magnesium transport protein CorA, transmembrane region"/>
    <property type="match status" value="2"/>
</dbReference>
<evidence type="ECO:0000256" key="7">
    <source>
        <dbReference type="ARBA" id="ARBA00022833"/>
    </source>
</evidence>
<keyword evidence="7" id="KW-0862">Zinc</keyword>
<protein>
    <submittedName>
        <fullName evidence="13">Zinc transporter</fullName>
    </submittedName>
</protein>
<evidence type="ECO:0000256" key="3">
    <source>
        <dbReference type="ARBA" id="ARBA00022448"/>
    </source>
</evidence>
<keyword evidence="4" id="KW-1003">Cell membrane</keyword>
<dbReference type="AlphaFoldDB" id="A0A7W6Q4M1"/>
<name>A0A7W6Q4M1_9RHOB</name>
<feature type="coiled-coil region" evidence="11">
    <location>
        <begin position="179"/>
        <end position="213"/>
    </location>
</feature>
<accession>A0A7W6Q4M1</accession>
<proteinExistence type="inferred from homology"/>
<keyword evidence="9" id="KW-0406">Ion transport</keyword>
<keyword evidence="11" id="KW-0175">Coiled coil</keyword>
<keyword evidence="6 12" id="KW-0812">Transmembrane</keyword>
<dbReference type="GO" id="GO:0050897">
    <property type="term" value="F:cobalt ion binding"/>
    <property type="evidence" value="ECO:0007669"/>
    <property type="project" value="TreeGrafter"/>
</dbReference>
<evidence type="ECO:0000256" key="1">
    <source>
        <dbReference type="ARBA" id="ARBA00004651"/>
    </source>
</evidence>
<feature type="transmembrane region" description="Helical" evidence="12">
    <location>
        <begin position="220"/>
        <end position="241"/>
    </location>
</feature>
<dbReference type="InterPro" id="IPR045863">
    <property type="entry name" value="CorA_TM1_TM2"/>
</dbReference>
<dbReference type="InterPro" id="IPR002523">
    <property type="entry name" value="MgTranspt_CorA/ZnTranspt_ZntB"/>
</dbReference>